<comment type="cofactor">
    <cofactor evidence="1">
        <name>Mn(2+)</name>
        <dbReference type="ChEBI" id="CHEBI:29035"/>
    </cofactor>
</comment>
<organism evidence="12">
    <name type="scientific">Aplanochytrium stocchinoi</name>
    <dbReference type="NCBI Taxonomy" id="215587"/>
    <lineage>
        <taxon>Eukaryota</taxon>
        <taxon>Sar</taxon>
        <taxon>Stramenopiles</taxon>
        <taxon>Bigyra</taxon>
        <taxon>Labyrinthulomycetes</taxon>
        <taxon>Thraustochytrida</taxon>
        <taxon>Thraustochytriidae</taxon>
        <taxon>Aplanochytrium</taxon>
    </lineage>
</organism>
<dbReference type="GO" id="GO:0046872">
    <property type="term" value="F:metal ion binding"/>
    <property type="evidence" value="ECO:0007669"/>
    <property type="project" value="UniProtKB-KW"/>
</dbReference>
<keyword evidence="9" id="KW-0234">DNA repair</keyword>
<evidence type="ECO:0000256" key="3">
    <source>
        <dbReference type="ARBA" id="ARBA00004322"/>
    </source>
</evidence>
<evidence type="ECO:0000256" key="4">
    <source>
        <dbReference type="ARBA" id="ARBA00022722"/>
    </source>
</evidence>
<dbReference type="EMBL" id="HBIN01000956">
    <property type="protein sequence ID" value="CAE0430170.1"/>
    <property type="molecule type" value="Transcribed_RNA"/>
</dbReference>
<evidence type="ECO:0000256" key="2">
    <source>
        <dbReference type="ARBA" id="ARBA00001946"/>
    </source>
</evidence>
<sequence length="301" mass="33998">MRMDSVFASVKSASKDVLQTVHDQNDSVRVSSNWFDTDTKSWHDIRKKDKENSEAMPLPQKIAVLAFNIRKEKDNLAVRMQALLDLIEDTSPDIIMLQENTKAHHEYFLNSPFIQNSYYVSGFEGQSGPGFKVSIICRFPLQFCLVHAFRRPCLLGRVLSENGEIGFASVHLTSGNNAGIRSRQIERIQNELSTCTEAIIAGDTNMSESMEDAKASRSNGYKDVWFTQIQTSDKSKSKSLQNGVTRPMHSTEYSRLDRIFHRGTNYSCNGVLVVGNDLIPGYEDIYLTISDHYGIFTTFSL</sequence>
<keyword evidence="4" id="KW-0540">Nuclease</keyword>
<evidence type="ECO:0000256" key="8">
    <source>
        <dbReference type="ARBA" id="ARBA00022842"/>
    </source>
</evidence>
<dbReference type="Gene3D" id="3.60.10.10">
    <property type="entry name" value="Endonuclease/exonuclease/phosphatase"/>
    <property type="match status" value="1"/>
</dbReference>
<dbReference type="GO" id="GO:0006302">
    <property type="term" value="P:double-strand break repair"/>
    <property type="evidence" value="ECO:0007669"/>
    <property type="project" value="TreeGrafter"/>
</dbReference>
<evidence type="ECO:0000259" key="11">
    <source>
        <dbReference type="Pfam" id="PF03372"/>
    </source>
</evidence>
<dbReference type="Pfam" id="PF03372">
    <property type="entry name" value="Exo_endo_phos"/>
    <property type="match status" value="1"/>
</dbReference>
<dbReference type="AlphaFoldDB" id="A0A7S3LGW8"/>
<proteinExistence type="predicted"/>
<accession>A0A7S3LGW8</accession>
<dbReference type="GO" id="GO:0070260">
    <property type="term" value="F:5'-tyrosyl-DNA phosphodiesterase activity"/>
    <property type="evidence" value="ECO:0007669"/>
    <property type="project" value="TreeGrafter"/>
</dbReference>
<dbReference type="InterPro" id="IPR036691">
    <property type="entry name" value="Endo/exonu/phosph_ase_sf"/>
</dbReference>
<dbReference type="InterPro" id="IPR005135">
    <property type="entry name" value="Endo/exonuclease/phosphatase"/>
</dbReference>
<comment type="subcellular location">
    <subcellularLocation>
        <location evidence="3">Nucleus</location>
        <location evidence="3">PML body</location>
    </subcellularLocation>
</comment>
<keyword evidence="8" id="KW-0460">Magnesium</keyword>
<dbReference type="InterPro" id="IPR051547">
    <property type="entry name" value="TDP2-like"/>
</dbReference>
<dbReference type="GO" id="GO:0003697">
    <property type="term" value="F:single-stranded DNA binding"/>
    <property type="evidence" value="ECO:0007669"/>
    <property type="project" value="TreeGrafter"/>
</dbReference>
<dbReference type="SUPFAM" id="SSF56219">
    <property type="entry name" value="DNase I-like"/>
    <property type="match status" value="1"/>
</dbReference>
<evidence type="ECO:0000256" key="6">
    <source>
        <dbReference type="ARBA" id="ARBA00022763"/>
    </source>
</evidence>
<keyword evidence="6" id="KW-0227">DNA damage</keyword>
<reference evidence="12" key="1">
    <citation type="submission" date="2021-01" db="EMBL/GenBank/DDBJ databases">
        <authorList>
            <person name="Corre E."/>
            <person name="Pelletier E."/>
            <person name="Niang G."/>
            <person name="Scheremetjew M."/>
            <person name="Finn R."/>
            <person name="Kale V."/>
            <person name="Holt S."/>
            <person name="Cochrane G."/>
            <person name="Meng A."/>
            <person name="Brown T."/>
            <person name="Cohen L."/>
        </authorList>
    </citation>
    <scope>NUCLEOTIDE SEQUENCE</scope>
    <source>
        <strain evidence="12">GSBS06</strain>
    </source>
</reference>
<evidence type="ECO:0000313" key="12">
    <source>
        <dbReference type="EMBL" id="CAE0430170.1"/>
    </source>
</evidence>
<evidence type="ECO:0000256" key="1">
    <source>
        <dbReference type="ARBA" id="ARBA00001936"/>
    </source>
</evidence>
<gene>
    <name evidence="12" type="ORF">ASTO00021_LOCUS482</name>
</gene>
<name>A0A7S3LGW8_9STRA</name>
<evidence type="ECO:0000256" key="9">
    <source>
        <dbReference type="ARBA" id="ARBA00023204"/>
    </source>
</evidence>
<comment type="cofactor">
    <cofactor evidence="2">
        <name>Mg(2+)</name>
        <dbReference type="ChEBI" id="CHEBI:18420"/>
    </cofactor>
</comment>
<evidence type="ECO:0000256" key="7">
    <source>
        <dbReference type="ARBA" id="ARBA00022801"/>
    </source>
</evidence>
<dbReference type="GO" id="GO:0004518">
    <property type="term" value="F:nuclease activity"/>
    <property type="evidence" value="ECO:0007669"/>
    <property type="project" value="UniProtKB-KW"/>
</dbReference>
<dbReference type="PANTHER" id="PTHR15822">
    <property type="entry name" value="TRAF AND TNF RECEPTOR-ASSOCIATED PROTEIN"/>
    <property type="match status" value="1"/>
</dbReference>
<evidence type="ECO:0000256" key="10">
    <source>
        <dbReference type="ARBA" id="ARBA00023242"/>
    </source>
</evidence>
<evidence type="ECO:0000256" key="5">
    <source>
        <dbReference type="ARBA" id="ARBA00022723"/>
    </source>
</evidence>
<feature type="domain" description="Endonuclease/exonuclease/phosphatase" evidence="11">
    <location>
        <begin position="66"/>
        <end position="292"/>
    </location>
</feature>
<dbReference type="GO" id="GO:0005737">
    <property type="term" value="C:cytoplasm"/>
    <property type="evidence" value="ECO:0007669"/>
    <property type="project" value="TreeGrafter"/>
</dbReference>
<keyword evidence="7" id="KW-0378">Hydrolase</keyword>
<protein>
    <recommendedName>
        <fullName evidence="11">Endonuclease/exonuclease/phosphatase domain-containing protein</fullName>
    </recommendedName>
</protein>
<keyword evidence="10" id="KW-0539">Nucleus</keyword>
<keyword evidence="5" id="KW-0479">Metal-binding</keyword>
<dbReference type="PANTHER" id="PTHR15822:SF4">
    <property type="entry name" value="TYROSYL-DNA PHOSPHODIESTERASE 2"/>
    <property type="match status" value="1"/>
</dbReference>